<dbReference type="GO" id="GO:0030619">
    <property type="term" value="F:U1 snRNA binding"/>
    <property type="evidence" value="ECO:0007669"/>
    <property type="project" value="TreeGrafter"/>
</dbReference>
<dbReference type="PANTHER" id="PTHR11140:SF0">
    <property type="entry name" value="PRE-MRNA-PROCESSING-SPLICING FACTOR 8"/>
    <property type="match status" value="1"/>
</dbReference>
<evidence type="ECO:0000313" key="1">
    <source>
        <dbReference type="EMBL" id="KIM75295.1"/>
    </source>
</evidence>
<name>A0A0C3ERV1_PILCF</name>
<dbReference type="GO" id="GO:0000244">
    <property type="term" value="P:spliceosomal tri-snRNP complex assembly"/>
    <property type="evidence" value="ECO:0007669"/>
    <property type="project" value="TreeGrafter"/>
</dbReference>
<dbReference type="Gene3D" id="3.90.1570.40">
    <property type="match status" value="1"/>
</dbReference>
<accession>A0A0C3ERV1</accession>
<dbReference type="GO" id="GO:0030620">
    <property type="term" value="F:U2 snRNA binding"/>
    <property type="evidence" value="ECO:0007669"/>
    <property type="project" value="TreeGrafter"/>
</dbReference>
<protein>
    <submittedName>
        <fullName evidence="1">Uncharacterized protein</fullName>
    </submittedName>
</protein>
<dbReference type="GO" id="GO:0097157">
    <property type="term" value="F:pre-mRNA intronic binding"/>
    <property type="evidence" value="ECO:0007669"/>
    <property type="project" value="TreeGrafter"/>
</dbReference>
<dbReference type="GO" id="GO:0017070">
    <property type="term" value="F:U6 snRNA binding"/>
    <property type="evidence" value="ECO:0007669"/>
    <property type="project" value="TreeGrafter"/>
</dbReference>
<dbReference type="GO" id="GO:0030623">
    <property type="term" value="F:U5 snRNA binding"/>
    <property type="evidence" value="ECO:0007669"/>
    <property type="project" value="TreeGrafter"/>
</dbReference>
<sequence>MVEADQCRSYQMNSSCADILLFSAYKWNISRPSLVTDSKDVLDGTTSNKYWIDVQLRWGDFDTHDIERYTRAKFLDYVSDSMSIYPLPTVMIGMDLAYNLWSAYGNWFSGMKPLIQQAMAKIMKANPACHVLREHIRKG</sequence>
<dbReference type="AlphaFoldDB" id="A0A0C3ERV1"/>
<proteinExistence type="predicted"/>
<keyword evidence="2" id="KW-1185">Reference proteome</keyword>
<dbReference type="HOGENOM" id="CLU_153362_0_0_1"/>
<organism evidence="1 2">
    <name type="scientific">Piloderma croceum (strain F 1598)</name>
    <dbReference type="NCBI Taxonomy" id="765440"/>
    <lineage>
        <taxon>Eukaryota</taxon>
        <taxon>Fungi</taxon>
        <taxon>Dikarya</taxon>
        <taxon>Basidiomycota</taxon>
        <taxon>Agaricomycotina</taxon>
        <taxon>Agaricomycetes</taxon>
        <taxon>Agaricomycetidae</taxon>
        <taxon>Atheliales</taxon>
        <taxon>Atheliaceae</taxon>
        <taxon>Piloderma</taxon>
    </lineage>
</organism>
<gene>
    <name evidence="1" type="ORF">PILCRDRAFT_680437</name>
</gene>
<dbReference type="EMBL" id="KN833048">
    <property type="protein sequence ID" value="KIM75295.1"/>
    <property type="molecule type" value="Genomic_DNA"/>
</dbReference>
<dbReference type="GO" id="GO:0005682">
    <property type="term" value="C:U5 snRNP"/>
    <property type="evidence" value="ECO:0007669"/>
    <property type="project" value="TreeGrafter"/>
</dbReference>
<dbReference type="Proteomes" id="UP000054166">
    <property type="component" value="Unassembled WGS sequence"/>
</dbReference>
<dbReference type="PANTHER" id="PTHR11140">
    <property type="entry name" value="PRE-MRNA SPLICING FACTOR PRP8"/>
    <property type="match status" value="1"/>
</dbReference>
<dbReference type="GO" id="GO:0071013">
    <property type="term" value="C:catalytic step 2 spliceosome"/>
    <property type="evidence" value="ECO:0007669"/>
    <property type="project" value="TreeGrafter"/>
</dbReference>
<dbReference type="InterPro" id="IPR027652">
    <property type="entry name" value="PRP8"/>
</dbReference>
<dbReference type="InParanoid" id="A0A0C3ERV1"/>
<evidence type="ECO:0000313" key="2">
    <source>
        <dbReference type="Proteomes" id="UP000054166"/>
    </source>
</evidence>
<dbReference type="STRING" id="765440.A0A0C3ERV1"/>
<reference evidence="1 2" key="1">
    <citation type="submission" date="2014-04" db="EMBL/GenBank/DDBJ databases">
        <authorList>
            <consortium name="DOE Joint Genome Institute"/>
            <person name="Kuo A."/>
            <person name="Tarkka M."/>
            <person name="Buscot F."/>
            <person name="Kohler A."/>
            <person name="Nagy L.G."/>
            <person name="Floudas D."/>
            <person name="Copeland A."/>
            <person name="Barry K.W."/>
            <person name="Cichocki N."/>
            <person name="Veneault-Fourrey C."/>
            <person name="LaButti K."/>
            <person name="Lindquist E.A."/>
            <person name="Lipzen A."/>
            <person name="Lundell T."/>
            <person name="Morin E."/>
            <person name="Murat C."/>
            <person name="Sun H."/>
            <person name="Tunlid A."/>
            <person name="Henrissat B."/>
            <person name="Grigoriev I.V."/>
            <person name="Hibbett D.S."/>
            <person name="Martin F."/>
            <person name="Nordberg H.P."/>
            <person name="Cantor M.N."/>
            <person name="Hua S.X."/>
        </authorList>
    </citation>
    <scope>NUCLEOTIDE SEQUENCE [LARGE SCALE GENOMIC DNA]</scope>
    <source>
        <strain evidence="1 2">F 1598</strain>
    </source>
</reference>
<dbReference type="OrthoDB" id="1931567at2759"/>
<dbReference type="FunFam" id="3.90.1570.40:FF:000001">
    <property type="entry name" value="Pre-mRNA-processing-splicing factor 8"/>
    <property type="match status" value="1"/>
</dbReference>
<reference evidence="2" key="2">
    <citation type="submission" date="2015-01" db="EMBL/GenBank/DDBJ databases">
        <title>Evolutionary Origins and Diversification of the Mycorrhizal Mutualists.</title>
        <authorList>
            <consortium name="DOE Joint Genome Institute"/>
            <consortium name="Mycorrhizal Genomics Consortium"/>
            <person name="Kohler A."/>
            <person name="Kuo A."/>
            <person name="Nagy L.G."/>
            <person name="Floudas D."/>
            <person name="Copeland A."/>
            <person name="Barry K.W."/>
            <person name="Cichocki N."/>
            <person name="Veneault-Fourrey C."/>
            <person name="LaButti K."/>
            <person name="Lindquist E.A."/>
            <person name="Lipzen A."/>
            <person name="Lundell T."/>
            <person name="Morin E."/>
            <person name="Murat C."/>
            <person name="Riley R."/>
            <person name="Ohm R."/>
            <person name="Sun H."/>
            <person name="Tunlid A."/>
            <person name="Henrissat B."/>
            <person name="Grigoriev I.V."/>
            <person name="Hibbett D.S."/>
            <person name="Martin F."/>
        </authorList>
    </citation>
    <scope>NUCLEOTIDE SEQUENCE [LARGE SCALE GENOMIC DNA]</scope>
    <source>
        <strain evidence="2">F 1598</strain>
    </source>
</reference>